<comment type="caution">
    <text evidence="1">The sequence shown here is derived from an EMBL/GenBank/DDBJ whole genome shotgun (WGS) entry which is preliminary data.</text>
</comment>
<proteinExistence type="predicted"/>
<evidence type="ECO:0000313" key="1">
    <source>
        <dbReference type="EMBL" id="KKK55892.1"/>
    </source>
</evidence>
<name>A0A0F8WGE9_9ZZZZ</name>
<dbReference type="EMBL" id="LAZR01065271">
    <property type="protein sequence ID" value="KKK55892.1"/>
    <property type="molecule type" value="Genomic_DNA"/>
</dbReference>
<gene>
    <name evidence="1" type="ORF">LCGC14_3070010</name>
</gene>
<sequence length="57" mass="6403">FATILGSHIAFPLTTRTKLAQFLREEARQLLIFAPAMDALEQQEALPRDAAHIRGRT</sequence>
<reference evidence="1" key="1">
    <citation type="journal article" date="2015" name="Nature">
        <title>Complex archaea that bridge the gap between prokaryotes and eukaryotes.</title>
        <authorList>
            <person name="Spang A."/>
            <person name="Saw J.H."/>
            <person name="Jorgensen S.L."/>
            <person name="Zaremba-Niedzwiedzka K."/>
            <person name="Martijn J."/>
            <person name="Lind A.E."/>
            <person name="van Eijk R."/>
            <person name="Schleper C."/>
            <person name="Guy L."/>
            <person name="Ettema T.J."/>
        </authorList>
    </citation>
    <scope>NUCLEOTIDE SEQUENCE</scope>
</reference>
<feature type="non-terminal residue" evidence="1">
    <location>
        <position position="1"/>
    </location>
</feature>
<accession>A0A0F8WGE9</accession>
<dbReference type="AlphaFoldDB" id="A0A0F8WGE9"/>
<protein>
    <submittedName>
        <fullName evidence="1">Uncharacterized protein</fullName>
    </submittedName>
</protein>
<organism evidence="1">
    <name type="scientific">marine sediment metagenome</name>
    <dbReference type="NCBI Taxonomy" id="412755"/>
    <lineage>
        <taxon>unclassified sequences</taxon>
        <taxon>metagenomes</taxon>
        <taxon>ecological metagenomes</taxon>
    </lineage>
</organism>